<dbReference type="RefSeq" id="XP_002584603.1">
    <property type="nucleotide sequence ID" value="XM_002584557.1"/>
</dbReference>
<evidence type="ECO:0000313" key="3">
    <source>
        <dbReference type="Proteomes" id="UP000002058"/>
    </source>
</evidence>
<dbReference type="Proteomes" id="UP000002058">
    <property type="component" value="Unassembled WGS sequence"/>
</dbReference>
<proteinExistence type="predicted"/>
<evidence type="ECO:0000313" key="2">
    <source>
        <dbReference type="EMBL" id="EEP80450.1"/>
    </source>
</evidence>
<evidence type="ECO:0000256" key="1">
    <source>
        <dbReference type="SAM" id="MobiDB-lite"/>
    </source>
</evidence>
<name>C4JS53_UNCRE</name>
<accession>C4JS53</accession>
<dbReference type="VEuPathDB" id="FungiDB:UREG_05292"/>
<feature type="compositionally biased region" description="Low complexity" evidence="1">
    <location>
        <begin position="115"/>
        <end position="126"/>
    </location>
</feature>
<keyword evidence="3" id="KW-1185">Reference proteome</keyword>
<dbReference type="GeneID" id="8442150"/>
<sequence>MTGGLGTPAGNSAPRNYPLFSHKRPPTDSGLQGRKPLISTTHVAPPGQPKLGTGPPFKIMGDDTDTNWDQKIIQKSKALPSTLRRLHSSLAPLFLRPLPSAPQHCVRNPQPSPPTTTHFSTSTPSSENPNDVYTSPYKAKRLWPPDMSKLSSKQQFRLERKYRRRAKLKWARPTWKKWTKLVQWTSIGFVLIYSDFFMELKDGGVNPFIREFGYILFVRSRRTSVFMTVFRVLIPRTGELQ</sequence>
<dbReference type="KEGG" id="ure:UREG_05292"/>
<dbReference type="HOGENOM" id="CLU_1152472_0_0_1"/>
<dbReference type="AlphaFoldDB" id="C4JS53"/>
<protein>
    <submittedName>
        <fullName evidence="2">Uncharacterized protein</fullName>
    </submittedName>
</protein>
<dbReference type="InParanoid" id="C4JS53"/>
<feature type="region of interest" description="Disordered" evidence="1">
    <location>
        <begin position="1"/>
        <end position="34"/>
    </location>
</feature>
<gene>
    <name evidence="2" type="ORF">UREG_05292</name>
</gene>
<reference evidence="3" key="1">
    <citation type="journal article" date="2009" name="Genome Res.">
        <title>Comparative genomic analyses of the human fungal pathogens Coccidioides and their relatives.</title>
        <authorList>
            <person name="Sharpton T.J."/>
            <person name="Stajich J.E."/>
            <person name="Rounsley S.D."/>
            <person name="Gardner M.J."/>
            <person name="Wortman J.R."/>
            <person name="Jordar V.S."/>
            <person name="Maiti R."/>
            <person name="Kodira C.D."/>
            <person name="Neafsey D.E."/>
            <person name="Zeng Q."/>
            <person name="Hung C.-Y."/>
            <person name="McMahan C."/>
            <person name="Muszewska A."/>
            <person name="Grynberg M."/>
            <person name="Mandel M.A."/>
            <person name="Kellner E.M."/>
            <person name="Barker B.M."/>
            <person name="Galgiani J.N."/>
            <person name="Orbach M.J."/>
            <person name="Kirkland T.N."/>
            <person name="Cole G.T."/>
            <person name="Henn M.R."/>
            <person name="Birren B.W."/>
            <person name="Taylor J.W."/>
        </authorList>
    </citation>
    <scope>NUCLEOTIDE SEQUENCE [LARGE SCALE GENOMIC DNA]</scope>
    <source>
        <strain evidence="3">UAMH 1704</strain>
    </source>
</reference>
<dbReference type="EMBL" id="CH476617">
    <property type="protein sequence ID" value="EEP80450.1"/>
    <property type="molecule type" value="Genomic_DNA"/>
</dbReference>
<feature type="region of interest" description="Disordered" evidence="1">
    <location>
        <begin position="101"/>
        <end position="131"/>
    </location>
</feature>
<dbReference type="OrthoDB" id="5278907at2759"/>
<organism evidence="2 3">
    <name type="scientific">Uncinocarpus reesii (strain UAMH 1704)</name>
    <dbReference type="NCBI Taxonomy" id="336963"/>
    <lineage>
        <taxon>Eukaryota</taxon>
        <taxon>Fungi</taxon>
        <taxon>Dikarya</taxon>
        <taxon>Ascomycota</taxon>
        <taxon>Pezizomycotina</taxon>
        <taxon>Eurotiomycetes</taxon>
        <taxon>Eurotiomycetidae</taxon>
        <taxon>Onygenales</taxon>
        <taxon>Onygenaceae</taxon>
        <taxon>Uncinocarpus</taxon>
    </lineage>
</organism>
<dbReference type="eggNOG" id="ENOG502SFC0">
    <property type="taxonomic scope" value="Eukaryota"/>
</dbReference>